<feature type="transmembrane region" description="Helical" evidence="1">
    <location>
        <begin position="129"/>
        <end position="150"/>
    </location>
</feature>
<gene>
    <name evidence="2" type="ORF">ENF32_05630</name>
</gene>
<organism evidence="2">
    <name type="scientific">Thermosulfidibacter takaii</name>
    <dbReference type="NCBI Taxonomy" id="412593"/>
    <lineage>
        <taxon>Bacteria</taxon>
        <taxon>Pseudomonadati</taxon>
        <taxon>Thermosulfidibacterota</taxon>
        <taxon>Thermosulfidibacteria</taxon>
        <taxon>Thermosulfidibacterales</taxon>
        <taxon>Thermosulfidibacteraceae</taxon>
    </lineage>
</organism>
<name>A0A7C0U769_9BACT</name>
<feature type="transmembrane region" description="Helical" evidence="1">
    <location>
        <begin position="104"/>
        <end position="123"/>
    </location>
</feature>
<keyword evidence="1" id="KW-1133">Transmembrane helix</keyword>
<comment type="caution">
    <text evidence="2">The sequence shown here is derived from an EMBL/GenBank/DDBJ whole genome shotgun (WGS) entry which is preliminary data.</text>
</comment>
<reference evidence="2" key="1">
    <citation type="journal article" date="2020" name="mSystems">
        <title>Genome- and Community-Level Interaction Insights into Carbon Utilization and Element Cycling Functions of Hydrothermarchaeota in Hydrothermal Sediment.</title>
        <authorList>
            <person name="Zhou Z."/>
            <person name="Liu Y."/>
            <person name="Xu W."/>
            <person name="Pan J."/>
            <person name="Luo Z.H."/>
            <person name="Li M."/>
        </authorList>
    </citation>
    <scope>NUCLEOTIDE SEQUENCE [LARGE SCALE GENOMIC DNA]</scope>
    <source>
        <strain evidence="2">HyVt-115</strain>
    </source>
</reference>
<sequence length="323" mass="37098">MEGSPELRKIQRPLETRGIPKDIPNSETFVRAHWDILLSILERHWSELREVKSRYPKGPRTTLERAEKFFERTHRYLVSLTQCDIPPPELQFLPFNKQLARSTLIFSTVVSSLAGVLFYVTLAAHTRGILSQGETVLLLLPTCSLLYLPIPLHRRTRINMEHSCRYLREGGKGHIVIGDVREGMFISFCAHEMAHHFLRERGRGGGLWEEGWARWIQLRVSEALSREYSVDALTPALTLLLGELKEALMLARGDRPIPAWVRKVKSPFHTGAFTRWVKGEPSHSRERLFVHALGTAAFALLNEFRGDDIFKEFIGDKKPYPQL</sequence>
<evidence type="ECO:0000313" key="2">
    <source>
        <dbReference type="EMBL" id="HDD53531.1"/>
    </source>
</evidence>
<dbReference type="AlphaFoldDB" id="A0A7C0U769"/>
<evidence type="ECO:0000256" key="1">
    <source>
        <dbReference type="SAM" id="Phobius"/>
    </source>
</evidence>
<keyword evidence="1" id="KW-0472">Membrane</keyword>
<proteinExistence type="predicted"/>
<dbReference type="Proteomes" id="UP000885690">
    <property type="component" value="Unassembled WGS sequence"/>
</dbReference>
<protein>
    <submittedName>
        <fullName evidence="2">Uncharacterized protein</fullName>
    </submittedName>
</protein>
<dbReference type="EMBL" id="DQWS01000212">
    <property type="protein sequence ID" value="HDD53531.1"/>
    <property type="molecule type" value="Genomic_DNA"/>
</dbReference>
<accession>A0A7C0U769</accession>
<keyword evidence="1" id="KW-0812">Transmembrane</keyword>